<name>A0A514DDX2_9CAUD</name>
<gene>
    <name evidence="2" type="primary">131</name>
    <name evidence="2" type="ORF">SEA_PHRAPPUCCINO_131</name>
</gene>
<evidence type="ECO:0000313" key="2">
    <source>
        <dbReference type="EMBL" id="QDH91806.1"/>
    </source>
</evidence>
<organism evidence="2 3">
    <name type="scientific">Mycobacterium phage Phrappuccino</name>
    <dbReference type="NCBI Taxonomy" id="2591223"/>
    <lineage>
        <taxon>Viruses</taxon>
        <taxon>Duplodnaviria</taxon>
        <taxon>Heunggongvirae</taxon>
        <taxon>Uroviricota</taxon>
        <taxon>Caudoviricetes</taxon>
        <taxon>Phrappuccinovirus</taxon>
        <taxon>Phrappuccinovirus phrappuccino</taxon>
        <taxon>Phreappuccinovirus Phrappuccino</taxon>
    </lineage>
</organism>
<proteinExistence type="predicted"/>
<dbReference type="InterPro" id="IPR055660">
    <property type="entry name" value="DUF7236"/>
</dbReference>
<dbReference type="Pfam" id="PF23883">
    <property type="entry name" value="DUF7236"/>
    <property type="match status" value="1"/>
</dbReference>
<reference evidence="2 3" key="1">
    <citation type="submission" date="2019-05" db="EMBL/GenBank/DDBJ databases">
        <authorList>
            <person name="Pope W.H."/>
            <person name="Garlena R.A."/>
            <person name="Russell D.A."/>
            <person name="Jacobs-Sera D."/>
            <person name="Hatfull G.F."/>
        </authorList>
    </citation>
    <scope>NUCLEOTIDE SEQUENCE [LARGE SCALE GENOMIC DNA]</scope>
</reference>
<protein>
    <submittedName>
        <fullName evidence="2">Uncharacterized protein</fullName>
    </submittedName>
</protein>
<keyword evidence="3" id="KW-1185">Reference proteome</keyword>
<dbReference type="RefSeq" id="YP_010059820.1">
    <property type="nucleotide sequence ID" value="NC_054727.1"/>
</dbReference>
<accession>A0A514DDX2</accession>
<dbReference type="GeneID" id="64767052"/>
<feature type="region of interest" description="Disordered" evidence="1">
    <location>
        <begin position="74"/>
        <end position="93"/>
    </location>
</feature>
<evidence type="ECO:0000256" key="1">
    <source>
        <dbReference type="SAM" id="MobiDB-lite"/>
    </source>
</evidence>
<dbReference type="EMBL" id="MK937592">
    <property type="protein sequence ID" value="QDH91806.1"/>
    <property type="molecule type" value="Genomic_DNA"/>
</dbReference>
<dbReference type="KEGG" id="vg:64767052"/>
<dbReference type="Proteomes" id="UP000316777">
    <property type="component" value="Segment"/>
</dbReference>
<evidence type="ECO:0000313" key="3">
    <source>
        <dbReference type="Proteomes" id="UP000316777"/>
    </source>
</evidence>
<sequence>MAGKTKDSSTMTLKSGVDWSLEEQADAILSKDRGDARSSDYLSQDQLDLRARREISNQLGVADAALMRGMYRRAHNPLAGTRPTKLGRSHDDG</sequence>